<evidence type="ECO:0000259" key="1">
    <source>
        <dbReference type="PROSITE" id="PS50181"/>
    </source>
</evidence>
<dbReference type="Proteomes" id="UP001201812">
    <property type="component" value="Unassembled WGS sequence"/>
</dbReference>
<dbReference type="InterPro" id="IPR001810">
    <property type="entry name" value="F-box_dom"/>
</dbReference>
<dbReference type="PROSITE" id="PS50181">
    <property type="entry name" value="FBOX"/>
    <property type="match status" value="1"/>
</dbReference>
<sequence length="191" mass="22294">MSSLPNEIFADVTNFLPNNDITDLMLMSRTFNALVTPRLQKIDQEMSTMNQSIKSFMPMPAPDPADNEWITKLDLKRFLPIGSEAKKPMKKLIKNTKFVQYCLCNVHHPDVRNGKLQRLKRKMSLERFDDPTFLRVLGALIAIPEFRQEYNVWGWQTGSVELCYQMLDLHHVYPGHDFGDVKRILVFYDDQ</sequence>
<name>A0AAD4MN34_9BILA</name>
<gene>
    <name evidence="2" type="ORF">DdX_16389</name>
</gene>
<organism evidence="2 3">
    <name type="scientific">Ditylenchus destructor</name>
    <dbReference type="NCBI Taxonomy" id="166010"/>
    <lineage>
        <taxon>Eukaryota</taxon>
        <taxon>Metazoa</taxon>
        <taxon>Ecdysozoa</taxon>
        <taxon>Nematoda</taxon>
        <taxon>Chromadorea</taxon>
        <taxon>Rhabditida</taxon>
        <taxon>Tylenchina</taxon>
        <taxon>Tylenchomorpha</taxon>
        <taxon>Sphaerularioidea</taxon>
        <taxon>Anguinidae</taxon>
        <taxon>Anguininae</taxon>
        <taxon>Ditylenchus</taxon>
    </lineage>
</organism>
<comment type="caution">
    <text evidence="2">The sequence shown here is derived from an EMBL/GenBank/DDBJ whole genome shotgun (WGS) entry which is preliminary data.</text>
</comment>
<proteinExistence type="predicted"/>
<accession>A0AAD4MN34</accession>
<dbReference type="EMBL" id="JAKKPZ010000130">
    <property type="protein sequence ID" value="KAI1700951.1"/>
    <property type="molecule type" value="Genomic_DNA"/>
</dbReference>
<dbReference type="AlphaFoldDB" id="A0AAD4MN34"/>
<reference evidence="2" key="1">
    <citation type="submission" date="2022-01" db="EMBL/GenBank/DDBJ databases">
        <title>Genome Sequence Resource for Two Populations of Ditylenchus destructor, the Migratory Endoparasitic Phytonematode.</title>
        <authorList>
            <person name="Zhang H."/>
            <person name="Lin R."/>
            <person name="Xie B."/>
        </authorList>
    </citation>
    <scope>NUCLEOTIDE SEQUENCE</scope>
    <source>
        <strain evidence="2">BazhouSP</strain>
    </source>
</reference>
<protein>
    <recommendedName>
        <fullName evidence="1">F-box domain-containing protein</fullName>
    </recommendedName>
</protein>
<evidence type="ECO:0000313" key="3">
    <source>
        <dbReference type="Proteomes" id="UP001201812"/>
    </source>
</evidence>
<feature type="domain" description="F-box" evidence="1">
    <location>
        <begin position="1"/>
        <end position="49"/>
    </location>
</feature>
<keyword evidence="3" id="KW-1185">Reference proteome</keyword>
<evidence type="ECO:0000313" key="2">
    <source>
        <dbReference type="EMBL" id="KAI1700951.1"/>
    </source>
</evidence>